<evidence type="ECO:0008006" key="4">
    <source>
        <dbReference type="Google" id="ProtNLM"/>
    </source>
</evidence>
<dbReference type="RefSeq" id="XP_040669810.1">
    <property type="nucleotide sequence ID" value="XM_040816356.1"/>
</dbReference>
<feature type="region of interest" description="Disordered" evidence="1">
    <location>
        <begin position="106"/>
        <end position="184"/>
    </location>
</feature>
<dbReference type="AlphaFoldDB" id="A0A1L9PR64"/>
<gene>
    <name evidence="2" type="ORF">ASPVEDRAFT_764737</name>
</gene>
<dbReference type="PANTHER" id="PTHR42070">
    <property type="entry name" value="FILAMENT ASSOCIATED PROTEIN, PUTATIVE (AFU_ORTHOLOGUE AFUA_8G06630)-RELATED"/>
    <property type="match status" value="1"/>
</dbReference>
<feature type="compositionally biased region" description="Basic and acidic residues" evidence="1">
    <location>
        <begin position="15"/>
        <end position="29"/>
    </location>
</feature>
<organism evidence="2 3">
    <name type="scientific">Aspergillus versicolor CBS 583.65</name>
    <dbReference type="NCBI Taxonomy" id="1036611"/>
    <lineage>
        <taxon>Eukaryota</taxon>
        <taxon>Fungi</taxon>
        <taxon>Dikarya</taxon>
        <taxon>Ascomycota</taxon>
        <taxon>Pezizomycotina</taxon>
        <taxon>Eurotiomycetes</taxon>
        <taxon>Eurotiomycetidae</taxon>
        <taxon>Eurotiales</taxon>
        <taxon>Aspergillaceae</taxon>
        <taxon>Aspergillus</taxon>
        <taxon>Aspergillus subgen. Nidulantes</taxon>
    </lineage>
</organism>
<name>A0A1L9PR64_ASPVE</name>
<evidence type="ECO:0000256" key="1">
    <source>
        <dbReference type="SAM" id="MobiDB-lite"/>
    </source>
</evidence>
<dbReference type="PANTHER" id="PTHR42070:SF1">
    <property type="entry name" value="FILAMENT ASSOCIATED PROTEIN, PUTATIVE (AFU_ORTHOLOGUE AFUA_8G06630)-RELATED"/>
    <property type="match status" value="1"/>
</dbReference>
<dbReference type="Proteomes" id="UP000184073">
    <property type="component" value="Unassembled WGS sequence"/>
</dbReference>
<accession>A0A1L9PR64</accession>
<dbReference type="STRING" id="1036611.A0A1L9PR64"/>
<sequence length="266" mass="30026">MESGVEKKHLAKLARVRENQRKSRARRQDHLRDLEQKVLGLQTELDRRDVAHRLALQRLEAENRKLRDLHLASGVPAAALEAYLCAGDDSVMNRKIAIPAVQRLSVPAESEKRRRQQKQQQQQQEEEEAKCPRPSSSSQACTSEEVVEPHSEYPIPENSTCKGKNTDAKTEPQRGKSETPQSAEIPSLCECAPNEDLDSLPISARVINTTFCSIAEKLVDQYNSRGVDVSEIKQKLRQGFFRSNSEEGCRVQNQLLFQVLDEISGQ</sequence>
<feature type="compositionally biased region" description="Basic and acidic residues" evidence="1">
    <location>
        <begin position="164"/>
        <end position="177"/>
    </location>
</feature>
<feature type="region of interest" description="Disordered" evidence="1">
    <location>
        <begin position="1"/>
        <end position="29"/>
    </location>
</feature>
<dbReference type="CDD" id="cd14688">
    <property type="entry name" value="bZIP_YAP"/>
    <property type="match status" value="1"/>
</dbReference>
<protein>
    <recommendedName>
        <fullName evidence="4">BZIP domain-containing protein</fullName>
    </recommendedName>
</protein>
<dbReference type="EMBL" id="KV878131">
    <property type="protein sequence ID" value="OJJ04048.1"/>
    <property type="molecule type" value="Genomic_DNA"/>
</dbReference>
<evidence type="ECO:0000313" key="2">
    <source>
        <dbReference type="EMBL" id="OJJ04048.1"/>
    </source>
</evidence>
<keyword evidence="3" id="KW-1185">Reference proteome</keyword>
<dbReference type="OrthoDB" id="4505928at2759"/>
<evidence type="ECO:0000313" key="3">
    <source>
        <dbReference type="Proteomes" id="UP000184073"/>
    </source>
</evidence>
<dbReference type="GeneID" id="63731867"/>
<proteinExistence type="predicted"/>
<dbReference type="VEuPathDB" id="FungiDB:ASPVEDRAFT_764737"/>
<reference evidence="3" key="1">
    <citation type="journal article" date="2017" name="Genome Biol.">
        <title>Comparative genomics reveals high biological diversity and specific adaptations in the industrially and medically important fungal genus Aspergillus.</title>
        <authorList>
            <person name="de Vries R.P."/>
            <person name="Riley R."/>
            <person name="Wiebenga A."/>
            <person name="Aguilar-Osorio G."/>
            <person name="Amillis S."/>
            <person name="Uchima C.A."/>
            <person name="Anderluh G."/>
            <person name="Asadollahi M."/>
            <person name="Askin M."/>
            <person name="Barry K."/>
            <person name="Battaglia E."/>
            <person name="Bayram O."/>
            <person name="Benocci T."/>
            <person name="Braus-Stromeyer S.A."/>
            <person name="Caldana C."/>
            <person name="Canovas D."/>
            <person name="Cerqueira G.C."/>
            <person name="Chen F."/>
            <person name="Chen W."/>
            <person name="Choi C."/>
            <person name="Clum A."/>
            <person name="Dos Santos R.A."/>
            <person name="Damasio A.R."/>
            <person name="Diallinas G."/>
            <person name="Emri T."/>
            <person name="Fekete E."/>
            <person name="Flipphi M."/>
            <person name="Freyberg S."/>
            <person name="Gallo A."/>
            <person name="Gournas C."/>
            <person name="Habgood R."/>
            <person name="Hainaut M."/>
            <person name="Harispe M.L."/>
            <person name="Henrissat B."/>
            <person name="Hilden K.S."/>
            <person name="Hope R."/>
            <person name="Hossain A."/>
            <person name="Karabika E."/>
            <person name="Karaffa L."/>
            <person name="Karanyi Z."/>
            <person name="Krasevec N."/>
            <person name="Kuo A."/>
            <person name="Kusch H."/>
            <person name="LaButti K."/>
            <person name="Lagendijk E.L."/>
            <person name="Lapidus A."/>
            <person name="Levasseur A."/>
            <person name="Lindquist E."/>
            <person name="Lipzen A."/>
            <person name="Logrieco A.F."/>
            <person name="MacCabe A."/>
            <person name="Maekelae M.R."/>
            <person name="Malavazi I."/>
            <person name="Melin P."/>
            <person name="Meyer V."/>
            <person name="Mielnichuk N."/>
            <person name="Miskei M."/>
            <person name="Molnar A.P."/>
            <person name="Mule G."/>
            <person name="Ngan C.Y."/>
            <person name="Orejas M."/>
            <person name="Orosz E."/>
            <person name="Ouedraogo J.P."/>
            <person name="Overkamp K.M."/>
            <person name="Park H.-S."/>
            <person name="Perrone G."/>
            <person name="Piumi F."/>
            <person name="Punt P.J."/>
            <person name="Ram A.F."/>
            <person name="Ramon A."/>
            <person name="Rauscher S."/>
            <person name="Record E."/>
            <person name="Riano-Pachon D.M."/>
            <person name="Robert V."/>
            <person name="Roehrig J."/>
            <person name="Ruller R."/>
            <person name="Salamov A."/>
            <person name="Salih N.S."/>
            <person name="Samson R.A."/>
            <person name="Sandor E."/>
            <person name="Sanguinetti M."/>
            <person name="Schuetze T."/>
            <person name="Sepcic K."/>
            <person name="Shelest E."/>
            <person name="Sherlock G."/>
            <person name="Sophianopoulou V."/>
            <person name="Squina F.M."/>
            <person name="Sun H."/>
            <person name="Susca A."/>
            <person name="Todd R.B."/>
            <person name="Tsang A."/>
            <person name="Unkles S.E."/>
            <person name="van de Wiele N."/>
            <person name="van Rossen-Uffink D."/>
            <person name="Oliveira J.V."/>
            <person name="Vesth T.C."/>
            <person name="Visser J."/>
            <person name="Yu J.-H."/>
            <person name="Zhou M."/>
            <person name="Andersen M.R."/>
            <person name="Archer D.B."/>
            <person name="Baker S.E."/>
            <person name="Benoit I."/>
            <person name="Brakhage A.A."/>
            <person name="Braus G.H."/>
            <person name="Fischer R."/>
            <person name="Frisvad J.C."/>
            <person name="Goldman G.H."/>
            <person name="Houbraken J."/>
            <person name="Oakley B."/>
            <person name="Pocsi I."/>
            <person name="Scazzocchio C."/>
            <person name="Seiboth B."/>
            <person name="vanKuyk P.A."/>
            <person name="Wortman J."/>
            <person name="Dyer P.S."/>
            <person name="Grigoriev I.V."/>
        </authorList>
    </citation>
    <scope>NUCLEOTIDE SEQUENCE [LARGE SCALE GENOMIC DNA]</scope>
    <source>
        <strain evidence="3">CBS 583.65</strain>
    </source>
</reference>